<evidence type="ECO:0000256" key="1">
    <source>
        <dbReference type="ARBA" id="ARBA00022723"/>
    </source>
</evidence>
<dbReference type="PANTHER" id="PTHR10218">
    <property type="entry name" value="GTP-BINDING PROTEIN ALPHA SUBUNIT"/>
    <property type="match status" value="1"/>
</dbReference>
<evidence type="ECO:0000256" key="3">
    <source>
        <dbReference type="ARBA" id="ARBA00023134"/>
    </source>
</evidence>
<dbReference type="InterPro" id="IPR001019">
    <property type="entry name" value="Gprotein_alpha_su"/>
</dbReference>
<dbReference type="GO" id="GO:0005525">
    <property type="term" value="F:GTP binding"/>
    <property type="evidence" value="ECO:0007669"/>
    <property type="project" value="UniProtKB-KW"/>
</dbReference>
<sequence>RLVNVGDQQGNRRKWIHLFETVNVVLFFASLVDFIEPSTVPQLQTKLDESLEYFRFVLDSLPLSRKDAILFLTKKDILSAILAAGNTNTPISHPELRGVTDPKLCITNQQKLFLSKCTDRGQKSGRVFSHTVCLLDIDEMKGTTRTALKDVLDANFRRHAMF</sequence>
<dbReference type="PROSITE" id="PS51882">
    <property type="entry name" value="G_ALPHA"/>
    <property type="match status" value="1"/>
</dbReference>
<dbReference type="Gene3D" id="3.40.50.300">
    <property type="entry name" value="P-loop containing nucleotide triphosphate hydrolases"/>
    <property type="match status" value="1"/>
</dbReference>
<dbReference type="AlphaFoldDB" id="A0A5K3FMI9"/>
<dbReference type="InterPro" id="IPR027417">
    <property type="entry name" value="P-loop_NTPase"/>
</dbReference>
<dbReference type="SUPFAM" id="SSF52540">
    <property type="entry name" value="P-loop containing nucleoside triphosphate hydrolases"/>
    <property type="match status" value="1"/>
</dbReference>
<keyword evidence="4" id="KW-0807">Transducer</keyword>
<dbReference type="GO" id="GO:0031683">
    <property type="term" value="F:G-protein beta/gamma-subunit complex binding"/>
    <property type="evidence" value="ECO:0007669"/>
    <property type="project" value="InterPro"/>
</dbReference>
<keyword evidence="1" id="KW-0479">Metal-binding</keyword>
<organism evidence="5">
    <name type="scientific">Mesocestoides corti</name>
    <name type="common">Flatworm</name>
    <dbReference type="NCBI Taxonomy" id="53468"/>
    <lineage>
        <taxon>Eukaryota</taxon>
        <taxon>Metazoa</taxon>
        <taxon>Spiralia</taxon>
        <taxon>Lophotrochozoa</taxon>
        <taxon>Platyhelminthes</taxon>
        <taxon>Cestoda</taxon>
        <taxon>Eucestoda</taxon>
        <taxon>Cyclophyllidea</taxon>
        <taxon>Mesocestoididae</taxon>
        <taxon>Mesocestoides</taxon>
    </lineage>
</organism>
<evidence type="ECO:0000313" key="5">
    <source>
        <dbReference type="WBParaSite" id="MCU_009490-RA"/>
    </source>
</evidence>
<name>A0A5K3FMI9_MESCO</name>
<dbReference type="Pfam" id="PF00503">
    <property type="entry name" value="G-alpha"/>
    <property type="match status" value="1"/>
</dbReference>
<reference evidence="5" key="1">
    <citation type="submission" date="2019-11" db="UniProtKB">
        <authorList>
            <consortium name="WormBaseParasite"/>
        </authorList>
    </citation>
    <scope>IDENTIFICATION</scope>
</reference>
<dbReference type="GO" id="GO:0001664">
    <property type="term" value="F:G protein-coupled receptor binding"/>
    <property type="evidence" value="ECO:0007669"/>
    <property type="project" value="TreeGrafter"/>
</dbReference>
<dbReference type="GO" id="GO:0046872">
    <property type="term" value="F:metal ion binding"/>
    <property type="evidence" value="ECO:0007669"/>
    <property type="project" value="UniProtKB-KW"/>
</dbReference>
<dbReference type="GO" id="GO:0003924">
    <property type="term" value="F:GTPase activity"/>
    <property type="evidence" value="ECO:0007669"/>
    <property type="project" value="InterPro"/>
</dbReference>
<dbReference type="GO" id="GO:0005737">
    <property type="term" value="C:cytoplasm"/>
    <property type="evidence" value="ECO:0007669"/>
    <property type="project" value="TreeGrafter"/>
</dbReference>
<protein>
    <submittedName>
        <fullName evidence="5">Guanine nucleotide-binding protein subunit alpha-13</fullName>
    </submittedName>
</protein>
<evidence type="ECO:0000256" key="2">
    <source>
        <dbReference type="ARBA" id="ARBA00022741"/>
    </source>
</evidence>
<evidence type="ECO:0000256" key="4">
    <source>
        <dbReference type="ARBA" id="ARBA00023224"/>
    </source>
</evidence>
<dbReference type="WBParaSite" id="MCU_009490-RA">
    <property type="protein sequence ID" value="MCU_009490-RA"/>
    <property type="gene ID" value="MCU_009490"/>
</dbReference>
<keyword evidence="2" id="KW-0547">Nucleotide-binding</keyword>
<keyword evidence="3" id="KW-0342">GTP-binding</keyword>
<accession>A0A5K3FMI9</accession>
<dbReference type="GO" id="GO:0005834">
    <property type="term" value="C:heterotrimeric G-protein complex"/>
    <property type="evidence" value="ECO:0007669"/>
    <property type="project" value="TreeGrafter"/>
</dbReference>
<proteinExistence type="predicted"/>
<dbReference type="GO" id="GO:0007188">
    <property type="term" value="P:adenylate cyclase-modulating G protein-coupled receptor signaling pathway"/>
    <property type="evidence" value="ECO:0007669"/>
    <property type="project" value="TreeGrafter"/>
</dbReference>
<dbReference type="PANTHER" id="PTHR10218:SF302">
    <property type="entry name" value="GUANINE NUCLEOTIDE-BINDING PROTEIN ALPHA-5 SUBUNIT"/>
    <property type="match status" value="1"/>
</dbReference>
<dbReference type="FunFam" id="3.40.50.300:FF:000692">
    <property type="entry name" value="Guanine nucleotide-binding protein subunit alpha"/>
    <property type="match status" value="1"/>
</dbReference>